<dbReference type="OrthoDB" id="9814866at2"/>
<keyword evidence="2" id="KW-1185">Reference proteome</keyword>
<dbReference type="Proteomes" id="UP000482487">
    <property type="component" value="Unassembled WGS sequence"/>
</dbReference>
<evidence type="ECO:0000313" key="2">
    <source>
        <dbReference type="Proteomes" id="UP000482487"/>
    </source>
</evidence>
<gene>
    <name evidence="1" type="ORF">GTA51_15820</name>
</gene>
<dbReference type="AlphaFoldDB" id="A0A7C9MKE7"/>
<name>A0A7C9MKE7_9BACT</name>
<comment type="caution">
    <text evidence="1">The sequence shown here is derived from an EMBL/GenBank/DDBJ whole genome shotgun (WGS) entry which is preliminary data.</text>
</comment>
<dbReference type="EMBL" id="WVUD01000036">
    <property type="protein sequence ID" value="MYL84588.1"/>
    <property type="molecule type" value="Genomic_DNA"/>
</dbReference>
<dbReference type="RefSeq" id="WP_160962762.1">
    <property type="nucleotide sequence ID" value="NZ_WVUD01000036.1"/>
</dbReference>
<proteinExistence type="predicted"/>
<reference evidence="1 2" key="1">
    <citation type="submission" date="2020-01" db="EMBL/GenBank/DDBJ databases">
        <title>Genome sequence of Desulfovibrio aerotolerans DSM 16695(T).</title>
        <authorList>
            <person name="Karnachuk O."/>
            <person name="Avakyan M."/>
            <person name="Mardanov A."/>
            <person name="Kadnikov V."/>
            <person name="Ravin N."/>
        </authorList>
    </citation>
    <scope>NUCLEOTIDE SEQUENCE [LARGE SCALE GENOMIC DNA]</scope>
    <source>
        <strain evidence="1 2">DSM 16695</strain>
    </source>
</reference>
<accession>A0A7C9MKE7</accession>
<evidence type="ECO:0000313" key="1">
    <source>
        <dbReference type="EMBL" id="MYL84588.1"/>
    </source>
</evidence>
<protein>
    <submittedName>
        <fullName evidence="1">Chemotaxis protein CheW</fullName>
    </submittedName>
</protein>
<sequence>MDRELVKRHEQTLLRAMNSVDACQNVLGRLDRQWTRATLTGKINCSRIAQTLIDFISSTQDNFSSLQRNLLDTLVLENTQKVVLEIAAVAQVAIDILKRNLFERTADVGFLATDDDIVQFLLAGDYTRDAVAAIEERLAEYRNKYTVYWEIAVIDAGGTVRAHLDRQNPLQHCADPLLAQAMDSEQYVETYGPTDLAPGRGDVLAYSQAIRHPASGAPLGVLALLFDFEGEMAGIFESLKRSSDDLVIMILDETGRAIATSDAMNAPQGRRYPLALRDAFHMAQLGGEPYLAKTLATKGYQGFIGLPWYGHVQKRVATAFRNDRSGHDFDEAAIRQNAIFSARLIEVEEASENVLSDLELVVQNGEIMAAKKSVQADVSERVEAQALPHVLGEVKKIGDQVQHVFQESTGDLLRLVTSSRLHDAQFLAALAIDIMDRNLYERANDCRWWALTSDFRRFLDQPRLGEADRNRMREILAYINSLYTVYSNLFVYDREGHVVACSNPNEHRREGRVLHEPYVAETLSITDSQLYRVSAFETTDLYTSADGLARHTYIYNAPITSLARPDTVVGGIGVVFDSEPQFLSMLTDCLPRDGQGGILEGSEGMFVEPSGRIVASTNPEHAPGDVIDLAGVFCQLSCGQLTAHLVAEGEQLYAVGCAHSAGYREFKRGDGYTNDLLGVIRVRI</sequence>
<organism evidence="1 2">
    <name type="scientific">Solidesulfovibrio aerotolerans</name>
    <dbReference type="NCBI Taxonomy" id="295255"/>
    <lineage>
        <taxon>Bacteria</taxon>
        <taxon>Pseudomonadati</taxon>
        <taxon>Thermodesulfobacteriota</taxon>
        <taxon>Desulfovibrionia</taxon>
        <taxon>Desulfovibrionales</taxon>
        <taxon>Desulfovibrionaceae</taxon>
        <taxon>Solidesulfovibrio</taxon>
    </lineage>
</organism>